<dbReference type="EMBL" id="CP040396">
    <property type="protein sequence ID" value="QCT01083.1"/>
    <property type="molecule type" value="Genomic_DNA"/>
</dbReference>
<dbReference type="KEGG" id="palo:E6C60_0359"/>
<reference evidence="4 5" key="1">
    <citation type="submission" date="2019-05" db="EMBL/GenBank/DDBJ databases">
        <authorList>
            <person name="Chen C."/>
        </authorList>
    </citation>
    <scope>NUCLEOTIDE SEQUENCE [LARGE SCALE GENOMIC DNA]</scope>
    <source>
        <strain evidence="4 5">HB172198</strain>
    </source>
</reference>
<protein>
    <submittedName>
        <fullName evidence="4">Glycoside hydrolase family 8</fullName>
    </submittedName>
</protein>
<dbReference type="GO" id="GO:0005975">
    <property type="term" value="P:carbohydrate metabolic process"/>
    <property type="evidence" value="ECO:0007669"/>
    <property type="project" value="InterPro"/>
</dbReference>
<evidence type="ECO:0000256" key="1">
    <source>
        <dbReference type="ARBA" id="ARBA00009209"/>
    </source>
</evidence>
<dbReference type="GO" id="GO:0004553">
    <property type="term" value="F:hydrolase activity, hydrolyzing O-glycosyl compounds"/>
    <property type="evidence" value="ECO:0007669"/>
    <property type="project" value="InterPro"/>
</dbReference>
<proteinExistence type="inferred from homology"/>
<keyword evidence="3" id="KW-0326">Glycosidase</keyword>
<name>A0A4P8XG65_9BACL</name>
<dbReference type="SUPFAM" id="SSF48208">
    <property type="entry name" value="Six-hairpin glycosidases"/>
    <property type="match status" value="1"/>
</dbReference>
<dbReference type="AlphaFoldDB" id="A0A4P8XG65"/>
<dbReference type="PRINTS" id="PR00735">
    <property type="entry name" value="GLHYDRLASE8"/>
</dbReference>
<evidence type="ECO:0000313" key="4">
    <source>
        <dbReference type="EMBL" id="QCT01083.1"/>
    </source>
</evidence>
<dbReference type="OrthoDB" id="9803461at2"/>
<evidence type="ECO:0000256" key="2">
    <source>
        <dbReference type="ARBA" id="ARBA00022801"/>
    </source>
</evidence>
<dbReference type="InterPro" id="IPR012341">
    <property type="entry name" value="6hp_glycosidase-like_sf"/>
</dbReference>
<dbReference type="Proteomes" id="UP000300879">
    <property type="component" value="Chromosome"/>
</dbReference>
<keyword evidence="2 4" id="KW-0378">Hydrolase</keyword>
<dbReference type="Pfam" id="PF01270">
    <property type="entry name" value="Glyco_hydro_8"/>
    <property type="match status" value="1"/>
</dbReference>
<dbReference type="InterPro" id="IPR008928">
    <property type="entry name" value="6-hairpin_glycosidase_sf"/>
</dbReference>
<gene>
    <name evidence="4" type="ORF">E6C60_0359</name>
</gene>
<dbReference type="Gene3D" id="1.50.10.10">
    <property type="match status" value="1"/>
</dbReference>
<sequence>MNTKSLKLFVILAAVLIGVALLWAQERTGKEEASPKTYRSVFQELGKSEEDISAKLQQAWDQMFYGDDAQERIYYPVGEDMAYILDTGYQDVRTEGMSYGMMIAVQLDKKEEFDRLWNWAVTYMQHKEGPFKHYFSWHNTPKGDVLDSNPAPDGEEYFAMALLFASNRWGDGEGIYHYREQGNKILQAMLHQADDGEGYNMFDEERNQIVFVPWTSGKGYTDPSYHLPAFYELWARWAETDRERWAEMAKVSRAFWAQAAHPDTGLMANYTTFDGVPYRNGDHYLFSYDAHRVALNVTLDEIWHGGEQSEWRRGYIEQLHQFFIKEGIDQYVARYTVEGKPMADNRSSGLIAVNGAASMISTHEDRLQFAQRLWDMDVPTGQYRYYDSMLYMFSLLAASGQYQIIEP</sequence>
<dbReference type="InterPro" id="IPR002037">
    <property type="entry name" value="Glyco_hydro_8"/>
</dbReference>
<evidence type="ECO:0000256" key="3">
    <source>
        <dbReference type="ARBA" id="ARBA00023295"/>
    </source>
</evidence>
<accession>A0A4P8XG65</accession>
<dbReference type="RefSeq" id="WP_138224201.1">
    <property type="nucleotide sequence ID" value="NZ_CP040396.1"/>
</dbReference>
<comment type="similarity">
    <text evidence="1">Belongs to the glycosyl hydrolase 8 (cellulase D) family.</text>
</comment>
<keyword evidence="5" id="KW-1185">Reference proteome</keyword>
<evidence type="ECO:0000313" key="5">
    <source>
        <dbReference type="Proteomes" id="UP000300879"/>
    </source>
</evidence>
<organism evidence="4 5">
    <name type="scientific">Paenibacillus algicola</name>
    <dbReference type="NCBI Taxonomy" id="2565926"/>
    <lineage>
        <taxon>Bacteria</taxon>
        <taxon>Bacillati</taxon>
        <taxon>Bacillota</taxon>
        <taxon>Bacilli</taxon>
        <taxon>Bacillales</taxon>
        <taxon>Paenibacillaceae</taxon>
        <taxon>Paenibacillus</taxon>
    </lineage>
</organism>